<dbReference type="Proteomes" id="UP000324222">
    <property type="component" value="Unassembled WGS sequence"/>
</dbReference>
<reference evidence="1 2" key="1">
    <citation type="submission" date="2019-05" db="EMBL/GenBank/DDBJ databases">
        <title>Another draft genome of Portunus trituberculatus and its Hox gene families provides insights of decapod evolution.</title>
        <authorList>
            <person name="Jeong J.-H."/>
            <person name="Song I."/>
            <person name="Kim S."/>
            <person name="Choi T."/>
            <person name="Kim D."/>
            <person name="Ryu S."/>
            <person name="Kim W."/>
        </authorList>
    </citation>
    <scope>NUCLEOTIDE SEQUENCE [LARGE SCALE GENOMIC DNA]</scope>
    <source>
        <tissue evidence="1">Muscle</tissue>
    </source>
</reference>
<keyword evidence="2" id="KW-1185">Reference proteome</keyword>
<name>A0A5B7JIL3_PORTR</name>
<proteinExistence type="predicted"/>
<accession>A0A5B7JIL3</accession>
<comment type="caution">
    <text evidence="1">The sequence shown here is derived from an EMBL/GenBank/DDBJ whole genome shotgun (WGS) entry which is preliminary data.</text>
</comment>
<dbReference type="AlphaFoldDB" id="A0A5B7JIL3"/>
<sequence>MTLTVHTLGLNSWCDRGGLVHSASCFYVLNASRTGSLGGRASSDWDFSTVATSSQITGLPSFSYPTLTLIEK</sequence>
<evidence type="ECO:0000313" key="2">
    <source>
        <dbReference type="Proteomes" id="UP000324222"/>
    </source>
</evidence>
<evidence type="ECO:0000313" key="1">
    <source>
        <dbReference type="EMBL" id="MPC97941.1"/>
    </source>
</evidence>
<gene>
    <name evidence="1" type="ORF">E2C01_093287</name>
</gene>
<protein>
    <submittedName>
        <fullName evidence="1">Uncharacterized protein</fullName>
    </submittedName>
</protein>
<dbReference type="EMBL" id="VSRR010112131">
    <property type="protein sequence ID" value="MPC97941.1"/>
    <property type="molecule type" value="Genomic_DNA"/>
</dbReference>
<organism evidence="1 2">
    <name type="scientific">Portunus trituberculatus</name>
    <name type="common">Swimming crab</name>
    <name type="synonym">Neptunus trituberculatus</name>
    <dbReference type="NCBI Taxonomy" id="210409"/>
    <lineage>
        <taxon>Eukaryota</taxon>
        <taxon>Metazoa</taxon>
        <taxon>Ecdysozoa</taxon>
        <taxon>Arthropoda</taxon>
        <taxon>Crustacea</taxon>
        <taxon>Multicrustacea</taxon>
        <taxon>Malacostraca</taxon>
        <taxon>Eumalacostraca</taxon>
        <taxon>Eucarida</taxon>
        <taxon>Decapoda</taxon>
        <taxon>Pleocyemata</taxon>
        <taxon>Brachyura</taxon>
        <taxon>Eubrachyura</taxon>
        <taxon>Portunoidea</taxon>
        <taxon>Portunidae</taxon>
        <taxon>Portuninae</taxon>
        <taxon>Portunus</taxon>
    </lineage>
</organism>